<dbReference type="EMBL" id="HBUF01473369">
    <property type="protein sequence ID" value="CAG6744708.1"/>
    <property type="molecule type" value="Transcribed_RNA"/>
</dbReference>
<name>A0A8D8ZBE2_9HEMI</name>
<accession>A0A8D8ZBE2</accession>
<evidence type="ECO:0000256" key="1">
    <source>
        <dbReference type="ARBA" id="ARBA00008685"/>
    </source>
</evidence>
<protein>
    <recommendedName>
        <fullName evidence="3">Ionotropic glutamate receptor C-terminal domain-containing protein</fullName>
    </recommendedName>
</protein>
<organism evidence="4">
    <name type="scientific">Cacopsylla melanoneura</name>
    <dbReference type="NCBI Taxonomy" id="428564"/>
    <lineage>
        <taxon>Eukaryota</taxon>
        <taxon>Metazoa</taxon>
        <taxon>Ecdysozoa</taxon>
        <taxon>Arthropoda</taxon>
        <taxon>Hexapoda</taxon>
        <taxon>Insecta</taxon>
        <taxon>Pterygota</taxon>
        <taxon>Neoptera</taxon>
        <taxon>Paraneoptera</taxon>
        <taxon>Hemiptera</taxon>
        <taxon>Sternorrhyncha</taxon>
        <taxon>Psylloidea</taxon>
        <taxon>Psyllidae</taxon>
        <taxon>Psyllinae</taxon>
        <taxon>Cacopsylla</taxon>
    </lineage>
</organism>
<keyword evidence="2" id="KW-0472">Membrane</keyword>
<dbReference type="AlphaFoldDB" id="A0A8D8ZBE2"/>
<comment type="similarity">
    <text evidence="1">Belongs to the glutamate-gated ion channel (TC 1.A.10.1) family.</text>
</comment>
<proteinExistence type="inferred from homology"/>
<reference evidence="4" key="1">
    <citation type="submission" date="2021-05" db="EMBL/GenBank/DDBJ databases">
        <authorList>
            <person name="Alioto T."/>
            <person name="Alioto T."/>
            <person name="Gomez Garrido J."/>
        </authorList>
    </citation>
    <scope>NUCLEOTIDE SEQUENCE</scope>
</reference>
<dbReference type="GO" id="GO:0015276">
    <property type="term" value="F:ligand-gated monoatomic ion channel activity"/>
    <property type="evidence" value="ECO:0007669"/>
    <property type="project" value="InterPro"/>
</dbReference>
<feature type="domain" description="Ionotropic glutamate receptor C-terminal" evidence="3">
    <location>
        <begin position="3"/>
        <end position="63"/>
    </location>
</feature>
<feature type="transmembrane region" description="Helical" evidence="2">
    <location>
        <begin position="23"/>
        <end position="47"/>
    </location>
</feature>
<dbReference type="Pfam" id="PF00060">
    <property type="entry name" value="Lig_chan"/>
    <property type="match status" value="1"/>
</dbReference>
<dbReference type="Gene3D" id="1.10.287.70">
    <property type="match status" value="1"/>
</dbReference>
<sequence length="116" mass="12771">MSVLGAICQQGLDKVPNSASGRLTLLVTSITCLFLVTSYAANIVALIQTPSSVIRTVTDLAESPFTVKLHEFQHNRAFLRDVKKDPKLNREAKYLYDKKLHGQPEAKLFVNASVGI</sequence>
<evidence type="ECO:0000259" key="3">
    <source>
        <dbReference type="Pfam" id="PF00060"/>
    </source>
</evidence>
<keyword evidence="2" id="KW-0812">Transmembrane</keyword>
<keyword evidence="2" id="KW-1133">Transmembrane helix</keyword>
<evidence type="ECO:0000256" key="2">
    <source>
        <dbReference type="SAM" id="Phobius"/>
    </source>
</evidence>
<dbReference type="InterPro" id="IPR001320">
    <property type="entry name" value="Iontro_rcpt_C"/>
</dbReference>
<dbReference type="GO" id="GO:0016020">
    <property type="term" value="C:membrane"/>
    <property type="evidence" value="ECO:0007669"/>
    <property type="project" value="InterPro"/>
</dbReference>
<evidence type="ECO:0000313" key="4">
    <source>
        <dbReference type="EMBL" id="CAG6744708.1"/>
    </source>
</evidence>